<reference evidence="1 2" key="1">
    <citation type="submission" date="2018-08" db="EMBL/GenBank/DDBJ databases">
        <title>Pallidiluteibacterium maritimus gen. nov., sp. nov., isolated from coastal sediment.</title>
        <authorList>
            <person name="Zhou L.Y."/>
        </authorList>
    </citation>
    <scope>NUCLEOTIDE SEQUENCE [LARGE SCALE GENOMIC DNA]</scope>
    <source>
        <strain evidence="1 2">XSD2</strain>
    </source>
</reference>
<dbReference type="AlphaFoldDB" id="A0A399SVE2"/>
<protein>
    <recommendedName>
        <fullName evidence="3">DUF3240 domain-containing protein</fullName>
    </recommendedName>
</protein>
<evidence type="ECO:0008006" key="3">
    <source>
        <dbReference type="Google" id="ProtNLM"/>
    </source>
</evidence>
<dbReference type="OrthoDB" id="1524637at2"/>
<organism evidence="1 2">
    <name type="scientific">Maribellus luteus</name>
    <dbReference type="NCBI Taxonomy" id="2305463"/>
    <lineage>
        <taxon>Bacteria</taxon>
        <taxon>Pseudomonadati</taxon>
        <taxon>Bacteroidota</taxon>
        <taxon>Bacteroidia</taxon>
        <taxon>Marinilabiliales</taxon>
        <taxon>Prolixibacteraceae</taxon>
        <taxon>Maribellus</taxon>
    </lineage>
</organism>
<dbReference type="EMBL" id="QWGR01000006">
    <property type="protein sequence ID" value="RIJ48010.1"/>
    <property type="molecule type" value="Genomic_DNA"/>
</dbReference>
<dbReference type="RefSeq" id="WP_119438356.1">
    <property type="nucleotide sequence ID" value="NZ_QWGR01000006.1"/>
</dbReference>
<evidence type="ECO:0000313" key="1">
    <source>
        <dbReference type="EMBL" id="RIJ48010.1"/>
    </source>
</evidence>
<sequence length="102" mass="12131">MKFVMIQCVEAHHHNLAHILEQLHINSYSETEVEGFMKDVEGKREIANWFGSARRPYRYIISFTFLEEDRANELLRMVKEFNDSFEAISPINAYIMNVEKYV</sequence>
<proteinExistence type="predicted"/>
<gene>
    <name evidence="1" type="ORF">D1614_12910</name>
</gene>
<dbReference type="Proteomes" id="UP000265926">
    <property type="component" value="Unassembled WGS sequence"/>
</dbReference>
<evidence type="ECO:0000313" key="2">
    <source>
        <dbReference type="Proteomes" id="UP000265926"/>
    </source>
</evidence>
<name>A0A399SVE2_9BACT</name>
<accession>A0A399SVE2</accession>
<keyword evidence="2" id="KW-1185">Reference proteome</keyword>
<comment type="caution">
    <text evidence="1">The sequence shown here is derived from an EMBL/GenBank/DDBJ whole genome shotgun (WGS) entry which is preliminary data.</text>
</comment>